<evidence type="ECO:0000313" key="6">
    <source>
        <dbReference type="EMBL" id="VDM24393.1"/>
    </source>
</evidence>
<dbReference type="Gene3D" id="3.30.200.20">
    <property type="entry name" value="Phosphorylase Kinase, domain 1"/>
    <property type="match status" value="1"/>
</dbReference>
<dbReference type="Pfam" id="PF01633">
    <property type="entry name" value="Choline_kinase"/>
    <property type="match status" value="1"/>
</dbReference>
<proteinExistence type="inferred from homology"/>
<dbReference type="CDD" id="cd05157">
    <property type="entry name" value="ETNK_euk"/>
    <property type="match status" value="1"/>
</dbReference>
<dbReference type="GO" id="GO:0004305">
    <property type="term" value="F:ethanolamine kinase activity"/>
    <property type="evidence" value="ECO:0007669"/>
    <property type="project" value="UniProtKB-EC"/>
</dbReference>
<sequence length="317" mass="36743">MCADLPFFDIELPLMDNLKLMAMAKEILSKLKPSWHCESVSFKFFTAGITNKIFCVTHPALNSFKTDEKVIFRVFGRNTEKIINRKAEVENWLRLAEVGCAAPLFAKFLNGIVCGYLDGEALTVANVRDDKIVTEICRSVAKLHMLPPPDHSRSWSKQQQFDEFFTKNDISLRKDFIKLQELINALPTRVVFCHNDLLVHNILYDSKSGKVSFIDYEYAGFNYQGFDIANHFCEYAGVENVDYSLCPTTEQKRAWIRQYLYFFLQHPPSIEDVEEMLQNNDIFEAAAHFFWSAWALVQSQNSIIDFDYLGSVYFRIR</sequence>
<comment type="pathway">
    <text evidence="3">Phospholipid metabolism; phosphatidylethanolamine biosynthesis; phosphatidylethanolamine from ethanolamine: step 1/3.</text>
</comment>
<dbReference type="AlphaFoldDB" id="A0A183TWB0"/>
<dbReference type="EC" id="2.7.1.82" evidence="5"/>
<dbReference type="WBParaSite" id="TCNE_0000052901-mRNA-1">
    <property type="protein sequence ID" value="TCNE_0000052901-mRNA-1"/>
    <property type="gene ID" value="TCNE_0000052901"/>
</dbReference>
<organism evidence="7 8">
    <name type="scientific">Toxocara canis</name>
    <name type="common">Canine roundworm</name>
    <dbReference type="NCBI Taxonomy" id="6265"/>
    <lineage>
        <taxon>Eukaryota</taxon>
        <taxon>Metazoa</taxon>
        <taxon>Ecdysozoa</taxon>
        <taxon>Nematoda</taxon>
        <taxon>Chromadorea</taxon>
        <taxon>Rhabditida</taxon>
        <taxon>Spirurina</taxon>
        <taxon>Ascaridomorpha</taxon>
        <taxon>Ascaridoidea</taxon>
        <taxon>Toxocaridae</taxon>
        <taxon>Toxocara</taxon>
    </lineage>
</organism>
<keyword evidence="1" id="KW-0444">Lipid biosynthesis</keyword>
<keyword evidence="1" id="KW-0594">Phospholipid biosynthesis</keyword>
<keyword evidence="7" id="KW-1185">Reference proteome</keyword>
<evidence type="ECO:0000256" key="2">
    <source>
        <dbReference type="ARBA" id="ARBA00023264"/>
    </source>
</evidence>
<dbReference type="InterPro" id="IPR011009">
    <property type="entry name" value="Kinase-like_dom_sf"/>
</dbReference>
<dbReference type="Gene3D" id="3.90.1200.10">
    <property type="match status" value="1"/>
</dbReference>
<dbReference type="Proteomes" id="UP000050794">
    <property type="component" value="Unassembled WGS sequence"/>
</dbReference>
<dbReference type="PANTHER" id="PTHR22603">
    <property type="entry name" value="CHOLINE/ETHANOALAMINE KINASE"/>
    <property type="match status" value="1"/>
</dbReference>
<reference evidence="6 7" key="2">
    <citation type="submission" date="2018-11" db="EMBL/GenBank/DDBJ databases">
        <authorList>
            <consortium name="Pathogen Informatics"/>
        </authorList>
    </citation>
    <scope>NUCLEOTIDE SEQUENCE [LARGE SCALE GENOMIC DNA]</scope>
</reference>
<accession>A0A183TWB0</accession>
<evidence type="ECO:0000256" key="3">
    <source>
        <dbReference type="ARBA" id="ARBA00037883"/>
    </source>
</evidence>
<dbReference type="GO" id="GO:0006646">
    <property type="term" value="P:phosphatidylethanolamine biosynthetic process"/>
    <property type="evidence" value="ECO:0007669"/>
    <property type="project" value="TreeGrafter"/>
</dbReference>
<evidence type="ECO:0000313" key="7">
    <source>
        <dbReference type="Proteomes" id="UP000050794"/>
    </source>
</evidence>
<reference evidence="8" key="1">
    <citation type="submission" date="2016-06" db="UniProtKB">
        <authorList>
            <consortium name="WormBaseParasite"/>
        </authorList>
    </citation>
    <scope>IDENTIFICATION</scope>
</reference>
<dbReference type="PANTHER" id="PTHR22603:SF66">
    <property type="entry name" value="ETHANOLAMINE KINASE"/>
    <property type="match status" value="1"/>
</dbReference>
<protein>
    <recommendedName>
        <fullName evidence="5">ethanolamine kinase</fullName>
        <ecNumber evidence="5">2.7.1.82</ecNumber>
    </recommendedName>
</protein>
<evidence type="ECO:0000256" key="1">
    <source>
        <dbReference type="ARBA" id="ARBA00023209"/>
    </source>
</evidence>
<dbReference type="GO" id="GO:0005737">
    <property type="term" value="C:cytoplasm"/>
    <property type="evidence" value="ECO:0007669"/>
    <property type="project" value="TreeGrafter"/>
</dbReference>
<keyword evidence="2" id="KW-1208">Phospholipid metabolism</keyword>
<name>A0A183TWB0_TOXCA</name>
<evidence type="ECO:0000256" key="4">
    <source>
        <dbReference type="ARBA" id="ARBA00038211"/>
    </source>
</evidence>
<evidence type="ECO:0000256" key="5">
    <source>
        <dbReference type="ARBA" id="ARBA00038874"/>
    </source>
</evidence>
<dbReference type="SUPFAM" id="SSF56112">
    <property type="entry name" value="Protein kinase-like (PK-like)"/>
    <property type="match status" value="1"/>
</dbReference>
<evidence type="ECO:0000313" key="8">
    <source>
        <dbReference type="WBParaSite" id="TCNE_0000052901-mRNA-1"/>
    </source>
</evidence>
<keyword evidence="1" id="KW-0443">Lipid metabolism</keyword>
<comment type="similarity">
    <text evidence="4">Belongs to the choline/ethanolamine kinase family.</text>
</comment>
<dbReference type="EMBL" id="UYWY01000255">
    <property type="protein sequence ID" value="VDM24393.1"/>
    <property type="molecule type" value="Genomic_DNA"/>
</dbReference>
<gene>
    <name evidence="6" type="ORF">TCNE_LOCUS530</name>
</gene>